<reference evidence="5" key="1">
    <citation type="submission" date="2019-10" db="EMBL/GenBank/DDBJ databases">
        <title>Draft genome sequence of Panacibacter sp. KCS-6.</title>
        <authorList>
            <person name="Yim K.J."/>
        </authorList>
    </citation>
    <scope>NUCLEOTIDE SEQUENCE</scope>
    <source>
        <strain evidence="5">KCS-6</strain>
    </source>
</reference>
<keyword evidence="3" id="KW-0238">DNA-binding</keyword>
<evidence type="ECO:0000313" key="6">
    <source>
        <dbReference type="Proteomes" id="UP000598971"/>
    </source>
</evidence>
<dbReference type="Gene3D" id="1.10.287.1120">
    <property type="entry name" value="Bipartite methylase S protein"/>
    <property type="match status" value="1"/>
</dbReference>
<evidence type="ECO:0000256" key="3">
    <source>
        <dbReference type="ARBA" id="ARBA00023125"/>
    </source>
</evidence>
<sequence length="415" mass="48055">MKNVKRRPNLRFPHFKDEWENYQLGNLLEFKNGINASKEQYGRGYKFINVLDILNNDFITHEKIIGSVEVDESIAEKFSVSYGDILFQRSSETREEVGSANVYLDNSQQATFGGFVIRGKKIGEYDPIFLNLFLKTDYARNQITSKSGGSTRYNIGQEMLSSISLLLPTLEEQNRIASFFTVLDKKIAELKQKKKLLEQYKKGIMQKLFSQELRFKDENGKEFPNWETFKIGDIASLIKDGTHGTHKDSKVGNYYLLSAKNVVDGIIKIEEADRKISKEDFDSIYKNYKLKNDDILLTIVGTIGRTAIWKDNIKNVAFQRSVAFLRFENNLPEFIYQLFNQELFQLELLKRQVVSAQPGIYLGDLAKIKINIPIIKEQRKIAVFLRTIDNKINSTETQIKQTQLYKRALLQKMFV</sequence>
<keyword evidence="5" id="KW-0255">Endonuclease</keyword>
<dbReference type="Gene3D" id="3.90.220.20">
    <property type="entry name" value="DNA methylase specificity domains"/>
    <property type="match status" value="2"/>
</dbReference>
<accession>A0A8J8JTG8</accession>
<dbReference type="GO" id="GO:0009307">
    <property type="term" value="P:DNA restriction-modification system"/>
    <property type="evidence" value="ECO:0007669"/>
    <property type="project" value="UniProtKB-KW"/>
</dbReference>
<feature type="domain" description="Type I restriction modification DNA specificity" evidence="4">
    <location>
        <begin position="225"/>
        <end position="401"/>
    </location>
</feature>
<dbReference type="CDD" id="cd17517">
    <property type="entry name" value="RMtype1_S_EcoKI_StySPI-TRD2-CR2_like"/>
    <property type="match status" value="1"/>
</dbReference>
<dbReference type="InterPro" id="IPR000055">
    <property type="entry name" value="Restrct_endonuc_typeI_TRD"/>
</dbReference>
<comment type="caution">
    <text evidence="5">The sequence shown here is derived from an EMBL/GenBank/DDBJ whole genome shotgun (WGS) entry which is preliminary data.</text>
</comment>
<keyword evidence="2" id="KW-0680">Restriction system</keyword>
<organism evidence="5 6">
    <name type="scientific">Limnovirga soli</name>
    <dbReference type="NCBI Taxonomy" id="2656915"/>
    <lineage>
        <taxon>Bacteria</taxon>
        <taxon>Pseudomonadati</taxon>
        <taxon>Bacteroidota</taxon>
        <taxon>Chitinophagia</taxon>
        <taxon>Chitinophagales</taxon>
        <taxon>Chitinophagaceae</taxon>
        <taxon>Limnovirga</taxon>
    </lineage>
</organism>
<proteinExistence type="inferred from homology"/>
<evidence type="ECO:0000313" key="5">
    <source>
        <dbReference type="EMBL" id="NNV58007.1"/>
    </source>
</evidence>
<evidence type="ECO:0000256" key="2">
    <source>
        <dbReference type="ARBA" id="ARBA00022747"/>
    </source>
</evidence>
<comment type="similarity">
    <text evidence="1">Belongs to the type-I restriction system S methylase family.</text>
</comment>
<dbReference type="InterPro" id="IPR044946">
    <property type="entry name" value="Restrct_endonuc_typeI_TRD_sf"/>
</dbReference>
<keyword evidence="5" id="KW-0540">Nuclease</keyword>
<feature type="domain" description="Type I restriction modification DNA specificity" evidence="4">
    <location>
        <begin position="17"/>
        <end position="199"/>
    </location>
</feature>
<dbReference type="SUPFAM" id="SSF116734">
    <property type="entry name" value="DNA methylase specificity domain"/>
    <property type="match status" value="2"/>
</dbReference>
<evidence type="ECO:0000259" key="4">
    <source>
        <dbReference type="Pfam" id="PF01420"/>
    </source>
</evidence>
<dbReference type="EMBL" id="WHPF01000024">
    <property type="protein sequence ID" value="NNV58007.1"/>
    <property type="molecule type" value="Genomic_DNA"/>
</dbReference>
<dbReference type="Pfam" id="PF01420">
    <property type="entry name" value="Methylase_S"/>
    <property type="match status" value="2"/>
</dbReference>
<dbReference type="GO" id="GO:0003677">
    <property type="term" value="F:DNA binding"/>
    <property type="evidence" value="ECO:0007669"/>
    <property type="project" value="UniProtKB-KW"/>
</dbReference>
<keyword evidence="5" id="KW-0378">Hydrolase</keyword>
<gene>
    <name evidence="5" type="ORF">GD597_21260</name>
</gene>
<dbReference type="InterPro" id="IPR052021">
    <property type="entry name" value="Type-I_RS_S_subunit"/>
</dbReference>
<dbReference type="Proteomes" id="UP000598971">
    <property type="component" value="Unassembled WGS sequence"/>
</dbReference>
<evidence type="ECO:0000256" key="1">
    <source>
        <dbReference type="ARBA" id="ARBA00010923"/>
    </source>
</evidence>
<name>A0A8J8JTG8_9BACT</name>
<dbReference type="RefSeq" id="WP_171609962.1">
    <property type="nucleotide sequence ID" value="NZ_WHPF01000024.1"/>
</dbReference>
<dbReference type="GO" id="GO:0004519">
    <property type="term" value="F:endonuclease activity"/>
    <property type="evidence" value="ECO:0007669"/>
    <property type="project" value="UniProtKB-KW"/>
</dbReference>
<keyword evidence="6" id="KW-1185">Reference proteome</keyword>
<dbReference type="PANTHER" id="PTHR30408:SF13">
    <property type="entry name" value="TYPE I RESTRICTION ENZYME HINDI SPECIFICITY SUBUNIT"/>
    <property type="match status" value="1"/>
</dbReference>
<dbReference type="PANTHER" id="PTHR30408">
    <property type="entry name" value="TYPE-1 RESTRICTION ENZYME ECOKI SPECIFICITY PROTEIN"/>
    <property type="match status" value="1"/>
</dbReference>
<dbReference type="AlphaFoldDB" id="A0A8J8JTG8"/>
<protein>
    <submittedName>
        <fullName evidence="5">Restriction endonuclease subunit S</fullName>
    </submittedName>
</protein>